<feature type="transmembrane region" description="Helical" evidence="1">
    <location>
        <begin position="103"/>
        <end position="122"/>
    </location>
</feature>
<keyword evidence="1" id="KW-0812">Transmembrane</keyword>
<dbReference type="PATRIC" id="fig|889306.3.peg.1942"/>
<dbReference type="EMBL" id="JXRP01000017">
    <property type="protein sequence ID" value="KIL45577.1"/>
    <property type="molecule type" value="Genomic_DNA"/>
</dbReference>
<feature type="domain" description="Calcineurin-like phosphoesterase" evidence="2">
    <location>
        <begin position="146"/>
        <end position="308"/>
    </location>
</feature>
<proteinExistence type="predicted"/>
<dbReference type="InterPro" id="IPR029052">
    <property type="entry name" value="Metallo-depent_PP-like"/>
</dbReference>
<protein>
    <recommendedName>
        <fullName evidence="2">Calcineurin-like phosphoesterase domain-containing protein</fullName>
    </recommendedName>
</protein>
<feature type="transmembrane region" description="Helical" evidence="1">
    <location>
        <begin position="69"/>
        <end position="91"/>
    </location>
</feature>
<dbReference type="OrthoDB" id="9780884at2"/>
<comment type="caution">
    <text evidence="3">The sequence shown here is derived from an EMBL/GenBank/DDBJ whole genome shotgun (WGS) entry which is preliminary data.</text>
</comment>
<dbReference type="PANTHER" id="PTHR31302">
    <property type="entry name" value="TRANSMEMBRANE PROTEIN WITH METALLOPHOSPHOESTERASE DOMAIN-RELATED"/>
    <property type="match status" value="1"/>
</dbReference>
<keyword evidence="1" id="KW-1133">Transmembrane helix</keyword>
<keyword evidence="4" id="KW-1185">Reference proteome</keyword>
<dbReference type="GO" id="GO:0016787">
    <property type="term" value="F:hydrolase activity"/>
    <property type="evidence" value="ECO:0007669"/>
    <property type="project" value="InterPro"/>
</dbReference>
<name>A0A0C2V9F8_9BACL</name>
<dbReference type="InterPro" id="IPR051158">
    <property type="entry name" value="Metallophosphoesterase_sf"/>
</dbReference>
<dbReference type="SUPFAM" id="SSF56300">
    <property type="entry name" value="Metallo-dependent phosphatases"/>
    <property type="match status" value="1"/>
</dbReference>
<evidence type="ECO:0000259" key="2">
    <source>
        <dbReference type="Pfam" id="PF00149"/>
    </source>
</evidence>
<dbReference type="Gene3D" id="3.60.21.10">
    <property type="match status" value="1"/>
</dbReference>
<feature type="transmembrane region" description="Helical" evidence="1">
    <location>
        <begin position="43"/>
        <end position="63"/>
    </location>
</feature>
<sequence length="365" mass="41010">MTFLNVLAVLVTISIYGLLSYYVGYTGWNWLKSSKLPQHKKGYVTVMVLLSTAYFLGSLLSFLPLEIIGAYWFVVIGYSLILFPAANIVVYILKKKNIKNGTFWTGIGVIGFFFFILVYGSINAWNPIVRTYDITVEKSAEVKELQILMVSDLHLGPIVGEKHIQRMVEIADDVKPDIILIAGDIIDDNVDPFIEKEMGKHLEKMNAPLGVYAIPGNHDYYGDDLLEIESEMEQTGLTFLLDETESINNDFYIVGRKDLTDTNRETAEELVEELDKTKPIIMLDHQPVELDEASASGVDVILSGHTHRGQLAPANIITSMIYENDWGYLKKENLHSFVSSGFGTWGPPLRIGSRSEVMVINVTFK</sequence>
<dbReference type="PANTHER" id="PTHR31302:SF0">
    <property type="entry name" value="TRANSMEMBRANE PROTEIN WITH METALLOPHOSPHOESTERASE DOMAIN"/>
    <property type="match status" value="1"/>
</dbReference>
<dbReference type="RefSeq" id="WP_041088234.1">
    <property type="nucleotide sequence ID" value="NZ_JXRP01000017.1"/>
</dbReference>
<dbReference type="Proteomes" id="UP000031938">
    <property type="component" value="Unassembled WGS sequence"/>
</dbReference>
<organism evidence="3 4">
    <name type="scientific">Jeotgalibacillus soli</name>
    <dbReference type="NCBI Taxonomy" id="889306"/>
    <lineage>
        <taxon>Bacteria</taxon>
        <taxon>Bacillati</taxon>
        <taxon>Bacillota</taxon>
        <taxon>Bacilli</taxon>
        <taxon>Bacillales</taxon>
        <taxon>Caryophanaceae</taxon>
        <taxon>Jeotgalibacillus</taxon>
    </lineage>
</organism>
<evidence type="ECO:0000313" key="3">
    <source>
        <dbReference type="EMBL" id="KIL45577.1"/>
    </source>
</evidence>
<reference evidence="3 4" key="1">
    <citation type="submission" date="2015-01" db="EMBL/GenBank/DDBJ databases">
        <title>Genome sequencing of Jeotgalibacillus soli.</title>
        <authorList>
            <person name="Goh K.M."/>
            <person name="Chan K.-G."/>
            <person name="Yaakop A.S."/>
            <person name="Ee R."/>
            <person name="Gan H.M."/>
            <person name="Chan C.S."/>
        </authorList>
    </citation>
    <scope>NUCLEOTIDE SEQUENCE [LARGE SCALE GENOMIC DNA]</scope>
    <source>
        <strain evidence="3 4">P9</strain>
    </source>
</reference>
<dbReference type="Pfam" id="PF00149">
    <property type="entry name" value="Metallophos"/>
    <property type="match status" value="1"/>
</dbReference>
<evidence type="ECO:0000256" key="1">
    <source>
        <dbReference type="SAM" id="Phobius"/>
    </source>
</evidence>
<dbReference type="CDD" id="cd07385">
    <property type="entry name" value="MPP_YkuE_C"/>
    <property type="match status" value="1"/>
</dbReference>
<dbReference type="InterPro" id="IPR004843">
    <property type="entry name" value="Calcineurin-like_PHP"/>
</dbReference>
<dbReference type="AlphaFoldDB" id="A0A0C2V9F8"/>
<evidence type="ECO:0000313" key="4">
    <source>
        <dbReference type="Proteomes" id="UP000031938"/>
    </source>
</evidence>
<feature type="transmembrane region" description="Helical" evidence="1">
    <location>
        <begin position="6"/>
        <end position="31"/>
    </location>
</feature>
<accession>A0A0C2V9F8</accession>
<keyword evidence="1" id="KW-0472">Membrane</keyword>
<gene>
    <name evidence="3" type="ORF">KP78_19260</name>
</gene>